<evidence type="ECO:0000313" key="3">
    <source>
        <dbReference type="Proteomes" id="UP001283361"/>
    </source>
</evidence>
<protein>
    <submittedName>
        <fullName evidence="2">Uncharacterized protein</fullName>
    </submittedName>
</protein>
<reference evidence="2" key="1">
    <citation type="journal article" date="2023" name="G3 (Bethesda)">
        <title>A reference genome for the long-term kleptoplast-retaining sea slug Elysia crispata morphotype clarki.</title>
        <authorList>
            <person name="Eastman K.E."/>
            <person name="Pendleton A.L."/>
            <person name="Shaikh M.A."/>
            <person name="Suttiyut T."/>
            <person name="Ogas R."/>
            <person name="Tomko P."/>
            <person name="Gavelis G."/>
            <person name="Widhalm J.R."/>
            <person name="Wisecaver J.H."/>
        </authorList>
    </citation>
    <scope>NUCLEOTIDE SEQUENCE</scope>
    <source>
        <strain evidence="2">ECLA1</strain>
    </source>
</reference>
<accession>A0AAE1A7Z3</accession>
<keyword evidence="3" id="KW-1185">Reference proteome</keyword>
<feature type="compositionally biased region" description="Polar residues" evidence="1">
    <location>
        <begin position="54"/>
        <end position="63"/>
    </location>
</feature>
<feature type="region of interest" description="Disordered" evidence="1">
    <location>
        <begin position="54"/>
        <end position="76"/>
    </location>
</feature>
<dbReference type="EMBL" id="JAWDGP010002576">
    <property type="protein sequence ID" value="KAK3781887.1"/>
    <property type="molecule type" value="Genomic_DNA"/>
</dbReference>
<dbReference type="Proteomes" id="UP001283361">
    <property type="component" value="Unassembled WGS sequence"/>
</dbReference>
<gene>
    <name evidence="2" type="ORF">RRG08_020578</name>
</gene>
<evidence type="ECO:0000256" key="1">
    <source>
        <dbReference type="SAM" id="MobiDB-lite"/>
    </source>
</evidence>
<dbReference type="AlphaFoldDB" id="A0AAE1A7Z3"/>
<evidence type="ECO:0000313" key="2">
    <source>
        <dbReference type="EMBL" id="KAK3781887.1"/>
    </source>
</evidence>
<organism evidence="2 3">
    <name type="scientific">Elysia crispata</name>
    <name type="common">lettuce slug</name>
    <dbReference type="NCBI Taxonomy" id="231223"/>
    <lineage>
        <taxon>Eukaryota</taxon>
        <taxon>Metazoa</taxon>
        <taxon>Spiralia</taxon>
        <taxon>Lophotrochozoa</taxon>
        <taxon>Mollusca</taxon>
        <taxon>Gastropoda</taxon>
        <taxon>Heterobranchia</taxon>
        <taxon>Euthyneura</taxon>
        <taxon>Panpulmonata</taxon>
        <taxon>Sacoglossa</taxon>
        <taxon>Placobranchoidea</taxon>
        <taxon>Plakobranchidae</taxon>
        <taxon>Elysia</taxon>
    </lineage>
</organism>
<proteinExistence type="predicted"/>
<name>A0AAE1A7Z3_9GAST</name>
<comment type="caution">
    <text evidence="2">The sequence shown here is derived from an EMBL/GenBank/DDBJ whole genome shotgun (WGS) entry which is preliminary data.</text>
</comment>
<sequence>MPDTDQATVRLQGSYCDNYCPQSGIEPAASGNRGDRRPSGYRVHTAITTAHSLASNPQPQATGVTGDRQVTGFILR</sequence>